<dbReference type="Pfam" id="PF08448">
    <property type="entry name" value="PAS_4"/>
    <property type="match status" value="1"/>
</dbReference>
<dbReference type="SUPFAM" id="SSF55785">
    <property type="entry name" value="PYP-like sensor domain (PAS domain)"/>
    <property type="match status" value="4"/>
</dbReference>
<dbReference type="InterPro" id="IPR001610">
    <property type="entry name" value="PAC"/>
</dbReference>
<name>A0ABY2CQ91_METMH</name>
<feature type="domain" description="PAS" evidence="1">
    <location>
        <begin position="396"/>
        <end position="456"/>
    </location>
</feature>
<comment type="caution">
    <text evidence="5">The sequence shown here is derived from an EMBL/GenBank/DDBJ whole genome shotgun (WGS) entry which is preliminary data.</text>
</comment>
<dbReference type="InterPro" id="IPR000014">
    <property type="entry name" value="PAS"/>
</dbReference>
<dbReference type="PROSITE" id="PS50883">
    <property type="entry name" value="EAL"/>
    <property type="match status" value="1"/>
</dbReference>
<feature type="domain" description="PAC" evidence="2">
    <location>
        <begin position="351"/>
        <end position="402"/>
    </location>
</feature>
<dbReference type="SUPFAM" id="SSF141868">
    <property type="entry name" value="EAL domain-like"/>
    <property type="match status" value="1"/>
</dbReference>
<dbReference type="CDD" id="cd00130">
    <property type="entry name" value="PAS"/>
    <property type="match status" value="3"/>
</dbReference>
<dbReference type="CDD" id="cd01949">
    <property type="entry name" value="GGDEF"/>
    <property type="match status" value="1"/>
</dbReference>
<evidence type="ECO:0000259" key="2">
    <source>
        <dbReference type="PROSITE" id="PS50113"/>
    </source>
</evidence>
<dbReference type="RefSeq" id="WP_082769334.1">
    <property type="nucleotide sequence ID" value="NZ_LUUF01000086.1"/>
</dbReference>
<dbReference type="Gene3D" id="3.30.70.270">
    <property type="match status" value="1"/>
</dbReference>
<protein>
    <submittedName>
        <fullName evidence="5">PAS domain S-box-containing protein/diguanylate cyclase (GGDEF)-like protein</fullName>
    </submittedName>
</protein>
<feature type="domain" description="GGDEF" evidence="4">
    <location>
        <begin position="555"/>
        <end position="693"/>
    </location>
</feature>
<dbReference type="Pfam" id="PF00563">
    <property type="entry name" value="EAL"/>
    <property type="match status" value="1"/>
</dbReference>
<dbReference type="InterPro" id="IPR000700">
    <property type="entry name" value="PAS-assoc_C"/>
</dbReference>
<evidence type="ECO:0000259" key="4">
    <source>
        <dbReference type="PROSITE" id="PS50887"/>
    </source>
</evidence>
<dbReference type="SMART" id="SM00267">
    <property type="entry name" value="GGDEF"/>
    <property type="match status" value="1"/>
</dbReference>
<dbReference type="InterPro" id="IPR000160">
    <property type="entry name" value="GGDEF_dom"/>
</dbReference>
<organism evidence="5 6">
    <name type="scientific">Methylomonas methanica</name>
    <dbReference type="NCBI Taxonomy" id="421"/>
    <lineage>
        <taxon>Bacteria</taxon>
        <taxon>Pseudomonadati</taxon>
        <taxon>Pseudomonadota</taxon>
        <taxon>Gammaproteobacteria</taxon>
        <taxon>Methylococcales</taxon>
        <taxon>Methylococcaceae</taxon>
        <taxon>Methylomonas</taxon>
    </lineage>
</organism>
<proteinExistence type="predicted"/>
<reference evidence="5 6" key="1">
    <citation type="submission" date="2019-03" db="EMBL/GenBank/DDBJ databases">
        <title>Systems level insights into methane cycling in arid and semi-arid ecosystems.</title>
        <authorList>
            <person name="Kalyuzhnaya M."/>
        </authorList>
    </citation>
    <scope>NUCLEOTIDE SEQUENCE [LARGE SCALE GENOMIC DNA]</scope>
    <source>
        <strain evidence="5 6">S-1</strain>
    </source>
</reference>
<dbReference type="InterPro" id="IPR035919">
    <property type="entry name" value="EAL_sf"/>
</dbReference>
<dbReference type="NCBIfam" id="TIGR00229">
    <property type="entry name" value="sensory_box"/>
    <property type="match status" value="3"/>
</dbReference>
<dbReference type="PROSITE" id="PS50113">
    <property type="entry name" value="PAC"/>
    <property type="match status" value="3"/>
</dbReference>
<feature type="domain" description="PAS" evidence="1">
    <location>
        <begin position="25"/>
        <end position="62"/>
    </location>
</feature>
<dbReference type="PANTHER" id="PTHR44757">
    <property type="entry name" value="DIGUANYLATE CYCLASE DGCP"/>
    <property type="match status" value="1"/>
</dbReference>
<dbReference type="SMART" id="SM00052">
    <property type="entry name" value="EAL"/>
    <property type="match status" value="1"/>
</dbReference>
<dbReference type="CDD" id="cd01948">
    <property type="entry name" value="EAL"/>
    <property type="match status" value="1"/>
</dbReference>
<feature type="domain" description="PAS" evidence="1">
    <location>
        <begin position="275"/>
        <end position="321"/>
    </location>
</feature>
<dbReference type="InterPro" id="IPR029787">
    <property type="entry name" value="Nucleotide_cyclase"/>
</dbReference>
<dbReference type="SMART" id="SM00091">
    <property type="entry name" value="PAS"/>
    <property type="match status" value="4"/>
</dbReference>
<evidence type="ECO:0000313" key="5">
    <source>
        <dbReference type="EMBL" id="TCV86236.1"/>
    </source>
</evidence>
<dbReference type="SUPFAM" id="SSF55073">
    <property type="entry name" value="Nucleotide cyclase"/>
    <property type="match status" value="1"/>
</dbReference>
<gene>
    <name evidence="5" type="ORF">EDE11_104180</name>
</gene>
<feature type="domain" description="PAC" evidence="2">
    <location>
        <begin position="471"/>
        <end position="523"/>
    </location>
</feature>
<keyword evidence="6" id="KW-1185">Reference proteome</keyword>
<evidence type="ECO:0000259" key="1">
    <source>
        <dbReference type="PROSITE" id="PS50112"/>
    </source>
</evidence>
<dbReference type="InterPro" id="IPR043128">
    <property type="entry name" value="Rev_trsase/Diguanyl_cyclase"/>
</dbReference>
<dbReference type="InterPro" id="IPR052155">
    <property type="entry name" value="Biofilm_reg_signaling"/>
</dbReference>
<feature type="domain" description="PAC" evidence="2">
    <location>
        <begin position="98"/>
        <end position="152"/>
    </location>
</feature>
<dbReference type="PANTHER" id="PTHR44757:SF2">
    <property type="entry name" value="BIOFILM ARCHITECTURE MAINTENANCE PROTEIN MBAA"/>
    <property type="match status" value="1"/>
</dbReference>
<dbReference type="Proteomes" id="UP000295649">
    <property type="component" value="Unassembled WGS sequence"/>
</dbReference>
<dbReference type="NCBIfam" id="TIGR00254">
    <property type="entry name" value="GGDEF"/>
    <property type="match status" value="1"/>
</dbReference>
<dbReference type="Gene3D" id="3.30.450.20">
    <property type="entry name" value="PAS domain"/>
    <property type="match status" value="4"/>
</dbReference>
<sequence>MNNIMGAYSSSGRDLHPSYTHGGLLFDSLPFGIVYQNLQGQIISANPAAEKILGLSLDQMRGVTSIDPRWQSIHEDGSPFPGSDHPAMVTLRTGTAVLHTVMGVFNPTRQDINWININSIPIRDEANGSVMGVYSIFEDISELKSAQQKQKDSELRFASLCSNMLEGVALHQIVYNLKGEPEDYLILEINPAYEKHTGLNKANVVNKLASEIYGTGEAPFLDVYARVERTKTGISFEQYFPPLQKHFLIHVSTPGPGQFVTVFEDITARKQVENMLRFHSQILNNLAEGIYLIRAVDQTIVFANPRFEQMFAYEPGELLGKHVSIVNAPPVNSQQSVHDAIISKLERTGTWSGEVHNVKKDGSTFWCYASVTTFDHPEFGLVWISEHQDITERKQSEHQLRIAATAFEAHEGMVITDADTVILQVNQAFTQTTGFLPAEVIGQTPRILKSGLHDADFYKEMWSKIAQSGSWQGEIWNRRKNGETYPELLTITAVKNERGEVTNYIATINDITERKYSEDKIKQLAYYDQLTQLPNRTLLHDRLKKAFAVSARSGLHGALLFIDLDNFKTLNDTLGHHVGDLLLQQVAQRLLVSVREGDTVARIGGDEFVIILENLGALPDEAAVQSESIGEKILITLSVPYKLDGHEYLSTPSIGFALFKGHGIPIDGLMKQADIAMYQAKAAGRNTLRFFDQHMQDILNRRIALENDLRQAIHNQQFLLYYQAQVDGANHTIGAEALIRWLHPERGMVSPLEFIPLAEETGLILAIGQWVLETACLQLLIWAKAPATRHLRIAVNVSVHQFRQEDFAKQVRDLLDLTGADPGKLKLELTESLLVDNVEDVISKMNELRDLGVSFSLDDFGTGYSSLSYLKRLPLEQLKIDQGFVRDLLTDPNDAAIARTIVALAQSMGLDVIAEGVETIEQRDFLAIHGCHHFQGYLFGKPVSIEQFEKLLKQT</sequence>
<accession>A0ABY2CQ91</accession>
<dbReference type="Pfam" id="PF00990">
    <property type="entry name" value="GGDEF"/>
    <property type="match status" value="1"/>
</dbReference>
<dbReference type="EMBL" id="SMCN01000004">
    <property type="protein sequence ID" value="TCV86236.1"/>
    <property type="molecule type" value="Genomic_DNA"/>
</dbReference>
<dbReference type="SMART" id="SM00086">
    <property type="entry name" value="PAC"/>
    <property type="match status" value="3"/>
</dbReference>
<dbReference type="PROSITE" id="PS50112">
    <property type="entry name" value="PAS"/>
    <property type="match status" value="3"/>
</dbReference>
<feature type="domain" description="EAL" evidence="3">
    <location>
        <begin position="702"/>
        <end position="955"/>
    </location>
</feature>
<dbReference type="Pfam" id="PF13426">
    <property type="entry name" value="PAS_9"/>
    <property type="match status" value="2"/>
</dbReference>
<dbReference type="InterPro" id="IPR001633">
    <property type="entry name" value="EAL_dom"/>
</dbReference>
<dbReference type="Gene3D" id="3.20.20.450">
    <property type="entry name" value="EAL domain"/>
    <property type="match status" value="1"/>
</dbReference>
<evidence type="ECO:0000259" key="3">
    <source>
        <dbReference type="PROSITE" id="PS50883"/>
    </source>
</evidence>
<evidence type="ECO:0000313" key="6">
    <source>
        <dbReference type="Proteomes" id="UP000295649"/>
    </source>
</evidence>
<dbReference type="InterPro" id="IPR013656">
    <property type="entry name" value="PAS_4"/>
</dbReference>
<dbReference type="PROSITE" id="PS50887">
    <property type="entry name" value="GGDEF"/>
    <property type="match status" value="1"/>
</dbReference>
<dbReference type="InterPro" id="IPR035965">
    <property type="entry name" value="PAS-like_dom_sf"/>
</dbReference>